<sequence>MVSLSTLLAFALVLLSMVCSPGPILIYLISRSITQGRMTGFIFLLSIMLGFVIHINEATLVFTQKSIVYETTRFVNGFNRKMSIVFFAARLNSFFVTLQ</sequence>
<keyword evidence="3 6" id="KW-0812">Transmembrane</keyword>
<dbReference type="PANTHER" id="PTHR30086:SF20">
    <property type="entry name" value="ARGININE EXPORTER PROTEIN ARGO-RELATED"/>
    <property type="match status" value="1"/>
</dbReference>
<reference evidence="7 8" key="1">
    <citation type="submission" date="2017-01" db="EMBL/GenBank/DDBJ databases">
        <title>Bacillus cereus isolates.</title>
        <authorList>
            <person name="Beno S.M."/>
        </authorList>
    </citation>
    <scope>NUCLEOTIDE SEQUENCE [LARGE SCALE GENOMIC DNA]</scope>
    <source>
        <strain evidence="7 8">FSL K6-1030</strain>
    </source>
</reference>
<proteinExistence type="predicted"/>
<keyword evidence="4 6" id="KW-1133">Transmembrane helix</keyword>
<evidence type="ECO:0000256" key="3">
    <source>
        <dbReference type="ARBA" id="ARBA00022692"/>
    </source>
</evidence>
<comment type="caution">
    <text evidence="7">The sequence shown here is derived from an EMBL/GenBank/DDBJ whole genome shotgun (WGS) entry which is preliminary data.</text>
</comment>
<protein>
    <submittedName>
        <fullName evidence="7">Lysine transporter LysE</fullName>
    </submittedName>
</protein>
<dbReference type="InterPro" id="IPR001123">
    <property type="entry name" value="LeuE-type"/>
</dbReference>
<feature type="transmembrane region" description="Helical" evidence="6">
    <location>
        <begin position="6"/>
        <end position="29"/>
    </location>
</feature>
<evidence type="ECO:0000256" key="6">
    <source>
        <dbReference type="SAM" id="Phobius"/>
    </source>
</evidence>
<dbReference type="AlphaFoldDB" id="A0A9Q5MLC2"/>
<feature type="transmembrane region" description="Helical" evidence="6">
    <location>
        <begin position="41"/>
        <end position="62"/>
    </location>
</feature>
<evidence type="ECO:0000313" key="8">
    <source>
        <dbReference type="Proteomes" id="UP000190641"/>
    </source>
</evidence>
<evidence type="ECO:0000256" key="1">
    <source>
        <dbReference type="ARBA" id="ARBA00004651"/>
    </source>
</evidence>
<organism evidence="7 8">
    <name type="scientific">Bacillus cereus</name>
    <dbReference type="NCBI Taxonomy" id="1396"/>
    <lineage>
        <taxon>Bacteria</taxon>
        <taxon>Bacillati</taxon>
        <taxon>Bacillota</taxon>
        <taxon>Bacilli</taxon>
        <taxon>Bacillales</taxon>
        <taxon>Bacillaceae</taxon>
        <taxon>Bacillus</taxon>
        <taxon>Bacillus cereus group</taxon>
    </lineage>
</organism>
<evidence type="ECO:0000256" key="2">
    <source>
        <dbReference type="ARBA" id="ARBA00022475"/>
    </source>
</evidence>
<dbReference type="Proteomes" id="UP000190641">
    <property type="component" value="Unassembled WGS sequence"/>
</dbReference>
<dbReference type="GO" id="GO:0005886">
    <property type="term" value="C:plasma membrane"/>
    <property type="evidence" value="ECO:0007669"/>
    <property type="project" value="UniProtKB-SubCell"/>
</dbReference>
<evidence type="ECO:0000313" key="7">
    <source>
        <dbReference type="EMBL" id="OOR73581.1"/>
    </source>
</evidence>
<dbReference type="GO" id="GO:0015171">
    <property type="term" value="F:amino acid transmembrane transporter activity"/>
    <property type="evidence" value="ECO:0007669"/>
    <property type="project" value="TreeGrafter"/>
</dbReference>
<keyword evidence="2" id="KW-1003">Cell membrane</keyword>
<evidence type="ECO:0000256" key="4">
    <source>
        <dbReference type="ARBA" id="ARBA00022989"/>
    </source>
</evidence>
<accession>A0A9Q5MLC2</accession>
<evidence type="ECO:0000256" key="5">
    <source>
        <dbReference type="ARBA" id="ARBA00023136"/>
    </source>
</evidence>
<keyword evidence="5 6" id="KW-0472">Membrane</keyword>
<gene>
    <name evidence="7" type="ORF">BLX06_18655</name>
</gene>
<dbReference type="PANTHER" id="PTHR30086">
    <property type="entry name" value="ARGININE EXPORTER PROTEIN ARGO"/>
    <property type="match status" value="1"/>
</dbReference>
<dbReference type="EMBL" id="MUAU01000066">
    <property type="protein sequence ID" value="OOR73581.1"/>
    <property type="molecule type" value="Genomic_DNA"/>
</dbReference>
<name>A0A9Q5MLC2_BACCE</name>
<comment type="subcellular location">
    <subcellularLocation>
        <location evidence="1">Cell membrane</location>
        <topology evidence="1">Multi-pass membrane protein</topology>
    </subcellularLocation>
</comment>